<protein>
    <recommendedName>
        <fullName evidence="3">CCHC-type domain-containing protein</fullName>
    </recommendedName>
</protein>
<keyword evidence="1" id="KW-0863">Zinc-finger</keyword>
<dbReference type="PANTHER" id="PTHR31973:SF187">
    <property type="entry name" value="MUTATOR TRANSPOSASE MUDRA PROTEIN"/>
    <property type="match status" value="1"/>
</dbReference>
<dbReference type="InterPro" id="IPR001878">
    <property type="entry name" value="Znf_CCHC"/>
</dbReference>
<comment type="caution">
    <text evidence="4">The sequence shown here is derived from an EMBL/GenBank/DDBJ whole genome shotgun (WGS) entry which is preliminary data.</text>
</comment>
<feature type="region of interest" description="Disordered" evidence="2">
    <location>
        <begin position="312"/>
        <end position="403"/>
    </location>
</feature>
<feature type="compositionally biased region" description="Polar residues" evidence="2">
    <location>
        <begin position="287"/>
        <end position="296"/>
    </location>
</feature>
<feature type="region of interest" description="Disordered" evidence="2">
    <location>
        <begin position="84"/>
        <end position="105"/>
    </location>
</feature>
<keyword evidence="1" id="KW-0479">Metal-binding</keyword>
<dbReference type="PANTHER" id="PTHR31973">
    <property type="entry name" value="POLYPROTEIN, PUTATIVE-RELATED"/>
    <property type="match status" value="1"/>
</dbReference>
<feature type="compositionally biased region" description="Polar residues" evidence="2">
    <location>
        <begin position="321"/>
        <end position="330"/>
    </location>
</feature>
<dbReference type="InterPro" id="IPR036875">
    <property type="entry name" value="Znf_CCHC_sf"/>
</dbReference>
<dbReference type="InterPro" id="IPR006564">
    <property type="entry name" value="Znf_PMZ"/>
</dbReference>
<keyword evidence="5" id="KW-1185">Reference proteome</keyword>
<dbReference type="GO" id="GO:0008270">
    <property type="term" value="F:zinc ion binding"/>
    <property type="evidence" value="ECO:0007669"/>
    <property type="project" value="UniProtKB-KW"/>
</dbReference>
<dbReference type="SMART" id="SM00575">
    <property type="entry name" value="ZnF_PMZ"/>
    <property type="match status" value="1"/>
</dbReference>
<gene>
    <name evidence="4" type="ORF">BUALT_Bualt17G0002600</name>
</gene>
<feature type="domain" description="CCHC-type" evidence="3">
    <location>
        <begin position="301"/>
        <end position="316"/>
    </location>
</feature>
<evidence type="ECO:0000256" key="1">
    <source>
        <dbReference type="PROSITE-ProRule" id="PRU00047"/>
    </source>
</evidence>
<keyword evidence="1" id="KW-0862">Zinc</keyword>
<feature type="compositionally biased region" description="Acidic residues" evidence="2">
    <location>
        <begin position="52"/>
        <end position="62"/>
    </location>
</feature>
<evidence type="ECO:0000256" key="2">
    <source>
        <dbReference type="SAM" id="MobiDB-lite"/>
    </source>
</evidence>
<dbReference type="Proteomes" id="UP000826271">
    <property type="component" value="Unassembled WGS sequence"/>
</dbReference>
<dbReference type="SUPFAM" id="SSF57756">
    <property type="entry name" value="Retrovirus zinc finger-like domains"/>
    <property type="match status" value="1"/>
</dbReference>
<feature type="region of interest" description="Disordered" evidence="2">
    <location>
        <begin position="256"/>
        <end position="296"/>
    </location>
</feature>
<feature type="compositionally biased region" description="Basic residues" evidence="2">
    <location>
        <begin position="331"/>
        <end position="340"/>
    </location>
</feature>
<dbReference type="EMBL" id="WHWC01000017">
    <property type="protein sequence ID" value="KAG8365733.1"/>
    <property type="molecule type" value="Genomic_DNA"/>
</dbReference>
<feature type="region of interest" description="Disordered" evidence="2">
    <location>
        <begin position="1"/>
        <end position="62"/>
    </location>
</feature>
<reference evidence="4" key="1">
    <citation type="submission" date="2019-10" db="EMBL/GenBank/DDBJ databases">
        <authorList>
            <person name="Zhang R."/>
            <person name="Pan Y."/>
            <person name="Wang J."/>
            <person name="Ma R."/>
            <person name="Yu S."/>
        </authorList>
    </citation>
    <scope>NUCLEOTIDE SEQUENCE</scope>
    <source>
        <strain evidence="4">LA-IB0</strain>
        <tissue evidence="4">Leaf</tissue>
    </source>
</reference>
<feature type="compositionally biased region" description="Polar residues" evidence="2">
    <location>
        <begin position="342"/>
        <end position="357"/>
    </location>
</feature>
<evidence type="ECO:0000313" key="5">
    <source>
        <dbReference type="Proteomes" id="UP000826271"/>
    </source>
</evidence>
<dbReference type="GO" id="GO:0003676">
    <property type="term" value="F:nucleic acid binding"/>
    <property type="evidence" value="ECO:0007669"/>
    <property type="project" value="InterPro"/>
</dbReference>
<evidence type="ECO:0000259" key="3">
    <source>
        <dbReference type="PROSITE" id="PS50158"/>
    </source>
</evidence>
<feature type="compositionally biased region" description="Low complexity" evidence="2">
    <location>
        <begin position="91"/>
        <end position="105"/>
    </location>
</feature>
<accession>A0AAV6W6G9</accession>
<evidence type="ECO:0000313" key="4">
    <source>
        <dbReference type="EMBL" id="KAG8365733.1"/>
    </source>
</evidence>
<dbReference type="PROSITE" id="PS50158">
    <property type="entry name" value="ZF_CCHC"/>
    <property type="match status" value="1"/>
</dbReference>
<name>A0AAV6W6G9_9LAMI</name>
<sequence length="403" mass="45012">MATKNESGARIETALEDVVELGGSQAGQGEENEDDVGGTKGDVSEEKGGEMNPDDEDELFDSNYDMGDESCDDDILFQKNVDPGIELGDPENINQNKNESSNESNCSGVEKPIITIFEWIREYLMKRLQVNRDRAEAKWKSRVCPKIRTILDKHTRKVGDCMPIKSNNTHYQISCNDGRQFCVDLGSFSCTYRKWGLSGILCKHALCAIYDQEAQLEDYVHSYYIVETYKKVYSHAIYGINSQDLRGDTLYIPPLPPNFKRTGGRPATARRRGVGEPVMKKKKRSRGNTTQKLKRQTPTIKCRCCGEAGHNKATCPHRPQGSKQPEGSNQAKRRRVRKKATVNGQPTACNPQSSGTGMRTLLPPAQQAKTEDEETMSHHVGPLSQPQSEMIPPLRVPGPSMFN</sequence>
<dbReference type="AlphaFoldDB" id="A0AAV6W6G9"/>
<organism evidence="4 5">
    <name type="scientific">Buddleja alternifolia</name>
    <dbReference type="NCBI Taxonomy" id="168488"/>
    <lineage>
        <taxon>Eukaryota</taxon>
        <taxon>Viridiplantae</taxon>
        <taxon>Streptophyta</taxon>
        <taxon>Embryophyta</taxon>
        <taxon>Tracheophyta</taxon>
        <taxon>Spermatophyta</taxon>
        <taxon>Magnoliopsida</taxon>
        <taxon>eudicotyledons</taxon>
        <taxon>Gunneridae</taxon>
        <taxon>Pentapetalae</taxon>
        <taxon>asterids</taxon>
        <taxon>lamiids</taxon>
        <taxon>Lamiales</taxon>
        <taxon>Scrophulariaceae</taxon>
        <taxon>Buddlejeae</taxon>
        <taxon>Buddleja</taxon>
    </lineage>
</organism>
<proteinExistence type="predicted"/>